<dbReference type="SUPFAM" id="SSF160631">
    <property type="entry name" value="SMI1/KNR4-like"/>
    <property type="match status" value="1"/>
</dbReference>
<evidence type="ECO:0000313" key="3">
    <source>
        <dbReference type="Proteomes" id="UP000642829"/>
    </source>
</evidence>
<dbReference type="Pfam" id="PF09346">
    <property type="entry name" value="SMI1_KNR4"/>
    <property type="match status" value="1"/>
</dbReference>
<accession>A0A8J3DF59</accession>
<comment type="caution">
    <text evidence="2">The sequence shown here is derived from an EMBL/GenBank/DDBJ whole genome shotgun (WGS) entry which is preliminary data.</text>
</comment>
<reference evidence="2" key="1">
    <citation type="journal article" date="2014" name="Int. J. Syst. Evol. Microbiol.">
        <title>Complete genome sequence of Corynebacterium casei LMG S-19264T (=DSM 44701T), isolated from a smear-ripened cheese.</title>
        <authorList>
            <consortium name="US DOE Joint Genome Institute (JGI-PGF)"/>
            <person name="Walter F."/>
            <person name="Albersmeier A."/>
            <person name="Kalinowski J."/>
            <person name="Ruckert C."/>
        </authorList>
    </citation>
    <scope>NUCLEOTIDE SEQUENCE</scope>
    <source>
        <strain evidence="2">KCTC 12870</strain>
    </source>
</reference>
<proteinExistence type="predicted"/>
<evidence type="ECO:0000313" key="2">
    <source>
        <dbReference type="EMBL" id="GHC14164.1"/>
    </source>
</evidence>
<dbReference type="SMART" id="SM00860">
    <property type="entry name" value="SMI1_KNR4"/>
    <property type="match status" value="1"/>
</dbReference>
<protein>
    <recommendedName>
        <fullName evidence="1">Knr4/Smi1-like domain-containing protein</fullName>
    </recommendedName>
</protein>
<name>A0A8J3DF59_9BACT</name>
<gene>
    <name evidence="2" type="ORF">GCM10007047_34250</name>
</gene>
<dbReference type="EMBL" id="BMXG01000044">
    <property type="protein sequence ID" value="GHC14164.1"/>
    <property type="molecule type" value="Genomic_DNA"/>
</dbReference>
<feature type="domain" description="Knr4/Smi1-like" evidence="1">
    <location>
        <begin position="21"/>
        <end position="142"/>
    </location>
</feature>
<dbReference type="RefSeq" id="WP_189517625.1">
    <property type="nucleotide sequence ID" value="NZ_BMXG01000044.1"/>
</dbReference>
<dbReference type="AlphaFoldDB" id="A0A8J3DF59"/>
<organism evidence="2 3">
    <name type="scientific">Cerasicoccus arenae</name>
    <dbReference type="NCBI Taxonomy" id="424488"/>
    <lineage>
        <taxon>Bacteria</taxon>
        <taxon>Pseudomonadati</taxon>
        <taxon>Verrucomicrobiota</taxon>
        <taxon>Opitutia</taxon>
        <taxon>Puniceicoccales</taxon>
        <taxon>Cerasicoccaceae</taxon>
        <taxon>Cerasicoccus</taxon>
    </lineage>
</organism>
<dbReference type="InterPro" id="IPR018958">
    <property type="entry name" value="Knr4/Smi1-like_dom"/>
</dbReference>
<reference evidence="2" key="2">
    <citation type="submission" date="2020-09" db="EMBL/GenBank/DDBJ databases">
        <authorList>
            <person name="Sun Q."/>
            <person name="Kim S."/>
        </authorList>
    </citation>
    <scope>NUCLEOTIDE SEQUENCE</scope>
    <source>
        <strain evidence="2">KCTC 12870</strain>
    </source>
</reference>
<dbReference type="InterPro" id="IPR037883">
    <property type="entry name" value="Knr4/Smi1-like_sf"/>
</dbReference>
<dbReference type="Proteomes" id="UP000642829">
    <property type="component" value="Unassembled WGS sequence"/>
</dbReference>
<sequence>MKASPKTIWRVPVYLPYLQPDLTDEAISEAERKIGHPLPSSFIALLREQNGGYIRYSLEDLPHEQIYGIGSNFPSLTDFDWEDDQEYVGFQLAGLVPFDGDGHWHLCLDYRRDPKVPSVSYIDIECDNEQEIANSFEEYLDLLEIDIEDRDFVPSIDDLDATLSTLSTEMGVQFEPPDSWAHGYPQHRARGLGEEPEWIWISPNLVRRGFVREDDARFEELRDRLPGDGLRYPGLPDSSFLLTVTEGLRGDVISACRARSIGIRPLSEFAT</sequence>
<evidence type="ECO:0000259" key="1">
    <source>
        <dbReference type="SMART" id="SM00860"/>
    </source>
</evidence>
<dbReference type="Gene3D" id="3.40.1580.10">
    <property type="entry name" value="SMI1/KNR4-like"/>
    <property type="match status" value="1"/>
</dbReference>
<keyword evidence="3" id="KW-1185">Reference proteome</keyword>